<dbReference type="Proteomes" id="UP000762676">
    <property type="component" value="Unassembled WGS sequence"/>
</dbReference>
<dbReference type="Gene3D" id="1.10.132.130">
    <property type="match status" value="1"/>
</dbReference>
<dbReference type="InterPro" id="IPR001096">
    <property type="entry name" value="Peptidase_C13"/>
</dbReference>
<dbReference type="PANTHER" id="PTHR12000">
    <property type="entry name" value="HEMOGLOBINASE FAMILY MEMBER"/>
    <property type="match status" value="1"/>
</dbReference>
<evidence type="ECO:0000256" key="3">
    <source>
        <dbReference type="SAM" id="SignalP"/>
    </source>
</evidence>
<protein>
    <submittedName>
        <fullName evidence="4">Legumain</fullName>
    </submittedName>
</protein>
<dbReference type="PANTHER" id="PTHR12000:SF42">
    <property type="entry name" value="LEGUMAIN"/>
    <property type="match status" value="1"/>
</dbReference>
<comment type="caution">
    <text evidence="4">The sequence shown here is derived from an EMBL/GenBank/DDBJ whole genome shotgun (WGS) entry which is preliminary data.</text>
</comment>
<dbReference type="Pfam" id="PF01650">
    <property type="entry name" value="Peptidase_C13"/>
    <property type="match status" value="1"/>
</dbReference>
<feature type="active site" evidence="2">
    <location>
        <position position="145"/>
    </location>
</feature>
<reference evidence="4 5" key="1">
    <citation type="journal article" date="2021" name="Elife">
        <title>Chloroplast acquisition without the gene transfer in kleptoplastic sea slugs, Plakobranchus ocellatus.</title>
        <authorList>
            <person name="Maeda T."/>
            <person name="Takahashi S."/>
            <person name="Yoshida T."/>
            <person name="Shimamura S."/>
            <person name="Takaki Y."/>
            <person name="Nagai Y."/>
            <person name="Toyoda A."/>
            <person name="Suzuki Y."/>
            <person name="Arimoto A."/>
            <person name="Ishii H."/>
            <person name="Satoh N."/>
            <person name="Nishiyama T."/>
            <person name="Hasebe M."/>
            <person name="Maruyama T."/>
            <person name="Minagawa J."/>
            <person name="Obokata J."/>
            <person name="Shigenobu S."/>
        </authorList>
    </citation>
    <scope>NUCLEOTIDE SEQUENCE [LARGE SCALE GENOMIC DNA]</scope>
</reference>
<dbReference type="PIRSF" id="PIRSF019663">
    <property type="entry name" value="Legumain"/>
    <property type="match status" value="1"/>
</dbReference>
<dbReference type="GO" id="GO:0004197">
    <property type="term" value="F:cysteine-type endopeptidase activity"/>
    <property type="evidence" value="ECO:0007669"/>
    <property type="project" value="TreeGrafter"/>
</dbReference>
<evidence type="ECO:0000256" key="1">
    <source>
        <dbReference type="ARBA" id="ARBA00009941"/>
    </source>
</evidence>
<evidence type="ECO:0000313" key="4">
    <source>
        <dbReference type="EMBL" id="GFS23932.1"/>
    </source>
</evidence>
<evidence type="ECO:0000256" key="2">
    <source>
        <dbReference type="PIRSR" id="PIRSR019663-1"/>
    </source>
</evidence>
<name>A0AAV4JR00_9GAST</name>
<keyword evidence="3" id="KW-0732">Signal</keyword>
<sequence length="449" mass="50280">MKGLIFFLCVGLAVSNTRGEEGKKWALLVASANGWFNYGMQADVYHAYQVFREGGIPEEQIVVMAYDDIAQSEDNPFKGQVFQSYDLKDVYNGIKIDYRKESVNKNTFFAVLQGDKDAVKNLTGVNGKVIDSGPGDNVFIFISNHGMPGYVCWLDGNDMSAKELNETIASLHKNRKYKNLVLYVDTCFAGSMFENILADNIGVYAATASNATSYAYSTDCNSLAFADWRTCLGGLFSINWVYELQSDDRHASTMDMQFQEAKIACQGQSDPQQYGSLSISLMRESEFFGDSALDRKPGRGRRSRRSIGKASLSIPKHLLAYETLKNQLNHTSEHFQRSQQVKAKLDWVKKLMDTSDMFIKDIHTSIHGRFATDKRISRAETNFGSIKWSCYEPAVEAVRAHCPRMMRTEDVRYYAGAKFGVLVNLCNEVTTDTLLAAVKTAARINPLCG</sequence>
<dbReference type="GO" id="GO:0051603">
    <property type="term" value="P:proteolysis involved in protein catabolic process"/>
    <property type="evidence" value="ECO:0007669"/>
    <property type="project" value="TreeGrafter"/>
</dbReference>
<dbReference type="PRINTS" id="PR00776">
    <property type="entry name" value="HEMOGLOBNASE"/>
</dbReference>
<comment type="similarity">
    <text evidence="1">Belongs to the peptidase C13 family.</text>
</comment>
<proteinExistence type="inferred from homology"/>
<dbReference type="GO" id="GO:0006624">
    <property type="term" value="P:vacuolar protein processing"/>
    <property type="evidence" value="ECO:0007669"/>
    <property type="project" value="TreeGrafter"/>
</dbReference>
<dbReference type="GO" id="GO:0005773">
    <property type="term" value="C:vacuole"/>
    <property type="evidence" value="ECO:0007669"/>
    <property type="project" value="GOC"/>
</dbReference>
<evidence type="ECO:0000313" key="5">
    <source>
        <dbReference type="Proteomes" id="UP000762676"/>
    </source>
</evidence>
<organism evidence="4 5">
    <name type="scientific">Elysia marginata</name>
    <dbReference type="NCBI Taxonomy" id="1093978"/>
    <lineage>
        <taxon>Eukaryota</taxon>
        <taxon>Metazoa</taxon>
        <taxon>Spiralia</taxon>
        <taxon>Lophotrochozoa</taxon>
        <taxon>Mollusca</taxon>
        <taxon>Gastropoda</taxon>
        <taxon>Heterobranchia</taxon>
        <taxon>Euthyneura</taxon>
        <taxon>Panpulmonata</taxon>
        <taxon>Sacoglossa</taxon>
        <taxon>Placobranchoidea</taxon>
        <taxon>Plakobranchidae</taxon>
        <taxon>Elysia</taxon>
    </lineage>
</organism>
<dbReference type="AlphaFoldDB" id="A0AAV4JR00"/>
<dbReference type="Gene3D" id="3.40.50.1460">
    <property type="match status" value="1"/>
</dbReference>
<feature type="chain" id="PRO_5043887308" evidence="3">
    <location>
        <begin position="20"/>
        <end position="449"/>
    </location>
</feature>
<feature type="active site" description="Nucleophile" evidence="2">
    <location>
        <position position="187"/>
    </location>
</feature>
<keyword evidence="5" id="KW-1185">Reference proteome</keyword>
<dbReference type="EMBL" id="BMAT01007011">
    <property type="protein sequence ID" value="GFS23932.1"/>
    <property type="molecule type" value="Genomic_DNA"/>
</dbReference>
<feature type="signal peptide" evidence="3">
    <location>
        <begin position="1"/>
        <end position="19"/>
    </location>
</feature>
<dbReference type="InterPro" id="IPR046427">
    <property type="entry name" value="Legumain_prodom_sf"/>
</dbReference>
<accession>A0AAV4JR00</accession>
<gene>
    <name evidence="4" type="ORF">ElyMa_003402200</name>
</gene>